<name>A0A5B0SG91_PUCGR</name>
<feature type="compositionally biased region" description="Basic and acidic residues" evidence="1">
    <location>
        <begin position="111"/>
        <end position="121"/>
    </location>
</feature>
<feature type="region of interest" description="Disordered" evidence="1">
    <location>
        <begin position="1"/>
        <end position="27"/>
    </location>
</feature>
<dbReference type="EMBL" id="VDEP01000035">
    <property type="protein sequence ID" value="KAA1136243.1"/>
    <property type="molecule type" value="Genomic_DNA"/>
</dbReference>
<dbReference type="Proteomes" id="UP000325313">
    <property type="component" value="Unassembled WGS sequence"/>
</dbReference>
<evidence type="ECO:0000313" key="3">
    <source>
        <dbReference type="Proteomes" id="UP000325313"/>
    </source>
</evidence>
<organism evidence="2 3">
    <name type="scientific">Puccinia graminis f. sp. tritici</name>
    <dbReference type="NCBI Taxonomy" id="56615"/>
    <lineage>
        <taxon>Eukaryota</taxon>
        <taxon>Fungi</taxon>
        <taxon>Dikarya</taxon>
        <taxon>Basidiomycota</taxon>
        <taxon>Pucciniomycotina</taxon>
        <taxon>Pucciniomycetes</taxon>
        <taxon>Pucciniales</taxon>
        <taxon>Pucciniaceae</taxon>
        <taxon>Puccinia</taxon>
    </lineage>
</organism>
<comment type="caution">
    <text evidence="2">The sequence shown here is derived from an EMBL/GenBank/DDBJ whole genome shotgun (WGS) entry which is preliminary data.</text>
</comment>
<evidence type="ECO:0000313" key="2">
    <source>
        <dbReference type="EMBL" id="KAA1136243.1"/>
    </source>
</evidence>
<gene>
    <name evidence="2" type="ORF">PGTUg99_010829</name>
</gene>
<protein>
    <submittedName>
        <fullName evidence="2">Uncharacterized protein</fullName>
    </submittedName>
</protein>
<dbReference type="AlphaFoldDB" id="A0A5B0SG91"/>
<feature type="region of interest" description="Disordered" evidence="1">
    <location>
        <begin position="51"/>
        <end position="121"/>
    </location>
</feature>
<feature type="compositionally biased region" description="Polar residues" evidence="1">
    <location>
        <begin position="72"/>
        <end position="82"/>
    </location>
</feature>
<evidence type="ECO:0000256" key="1">
    <source>
        <dbReference type="SAM" id="MobiDB-lite"/>
    </source>
</evidence>
<proteinExistence type="predicted"/>
<accession>A0A5B0SG91</accession>
<reference evidence="2 3" key="1">
    <citation type="submission" date="2019-05" db="EMBL/GenBank/DDBJ databases">
        <title>Emergence of the Ug99 lineage of the wheat stem rust pathogen through somatic hybridization.</title>
        <authorList>
            <person name="Li F."/>
            <person name="Upadhyaya N.M."/>
            <person name="Sperschneider J."/>
            <person name="Matny O."/>
            <person name="Nguyen-Phuc H."/>
            <person name="Mago R."/>
            <person name="Raley C."/>
            <person name="Miller M.E."/>
            <person name="Silverstein K.A.T."/>
            <person name="Henningsen E."/>
            <person name="Hirsch C.D."/>
            <person name="Visser B."/>
            <person name="Pretorius Z.A."/>
            <person name="Steffenson B.J."/>
            <person name="Schwessinger B."/>
            <person name="Dodds P.N."/>
            <person name="Figueroa M."/>
        </authorList>
    </citation>
    <scope>NUCLEOTIDE SEQUENCE [LARGE SCALE GENOMIC DNA]</scope>
    <source>
        <strain evidence="2 3">Ug99</strain>
    </source>
</reference>
<sequence>MTDQGSTLIGHRSRLNKTLKDGREHPRRTQAWVLHAYIHTSELDLIPSFPTLNHHLTEGTQRPTTDRPPNPKSTRTAATGTPETRLKQETPRTPDSPLIRSDPIRPAPIRSDPERKNWFLG</sequence>